<dbReference type="EMBL" id="JBHUFL010000002">
    <property type="protein sequence ID" value="MFD1834878.1"/>
    <property type="molecule type" value="Genomic_DNA"/>
</dbReference>
<dbReference type="InterPro" id="IPR039421">
    <property type="entry name" value="Type_1_exporter"/>
</dbReference>
<dbReference type="PROSITE" id="PS50893">
    <property type="entry name" value="ABC_TRANSPORTER_2"/>
    <property type="match status" value="1"/>
</dbReference>
<keyword evidence="2 7" id="KW-0812">Transmembrane</keyword>
<dbReference type="GO" id="GO:0005524">
    <property type="term" value="F:ATP binding"/>
    <property type="evidence" value="ECO:0007669"/>
    <property type="project" value="UniProtKB-KW"/>
</dbReference>
<keyword evidence="4 10" id="KW-0067">ATP-binding</keyword>
<feature type="domain" description="ABC transporter" evidence="8">
    <location>
        <begin position="340"/>
        <end position="583"/>
    </location>
</feature>
<proteinExistence type="predicted"/>
<feature type="transmembrane region" description="Helical" evidence="7">
    <location>
        <begin position="127"/>
        <end position="151"/>
    </location>
</feature>
<dbReference type="PROSITE" id="PS00211">
    <property type="entry name" value="ABC_TRANSPORTER_1"/>
    <property type="match status" value="1"/>
</dbReference>
<feature type="transmembrane region" description="Helical" evidence="7">
    <location>
        <begin position="53"/>
        <end position="78"/>
    </location>
</feature>
<evidence type="ECO:0000256" key="1">
    <source>
        <dbReference type="ARBA" id="ARBA00004651"/>
    </source>
</evidence>
<reference evidence="11" key="1">
    <citation type="journal article" date="2019" name="Int. J. Syst. Evol. Microbiol.">
        <title>The Global Catalogue of Microorganisms (GCM) 10K type strain sequencing project: providing services to taxonomists for standard genome sequencing and annotation.</title>
        <authorList>
            <consortium name="The Broad Institute Genomics Platform"/>
            <consortium name="The Broad Institute Genome Sequencing Center for Infectious Disease"/>
            <person name="Wu L."/>
            <person name="Ma J."/>
        </authorList>
    </citation>
    <scope>NUCLEOTIDE SEQUENCE [LARGE SCALE GENOMIC DNA]</scope>
    <source>
        <strain evidence="11">JCM 11650</strain>
    </source>
</reference>
<feature type="transmembrane region" description="Helical" evidence="7">
    <location>
        <begin position="280"/>
        <end position="298"/>
    </location>
</feature>
<sequence length="591" mass="63185">MLWTLLRRYGRPYLPHVGAVLVLQLATVLATLYLPSLNADIIDHGVATGDTDYIWRVGGVMLVVALVQVVTAIASVWFGARAAMGIGRDIRRAVYTRVDRFSTEEMGRFGAPTLITRATNDVQQVQMLVLMGLNFMVMVPIMSIGGIVMAVREDPGLSWLVWVSVPVLLVIVGLLVVRLMPLFQRMQDNIDGINGVMREQLMGIRVVRAFVREQHESSRFTDANQLLTDTSVRIGRLFVLMGPAITVVLHLATAAVLWFGGHRVDAGLVQVGSLTAFMQYLLQILMAVMMGTFMVMMFPRAVVGGRRIGEVLQTTPTLAEPTAPRELPVPAPGAPVGASVEFRDVSFSYPGAESPVLDGVSFTAPAGRTTAIIGATGSGKTSLVSLVPRLHDATSGQVLIEGVPVTDLSRASLSAAVGLVPQRPYLFSGTVAENLRFGDPTASEETLHAALEVAQASGFVRDRTTGSGDAAATGLDSTISQGGTDVSGGQRQRLCIARTLVAAPRVYVFDDSFSALDVTTDAKVRAALAEHTAGATVLIVAQRISTITDADQILVLDQGRIVGRGTHEELLGSSETYQEIVDSQITVEEPA</sequence>
<feature type="transmembrane region" description="Helical" evidence="7">
    <location>
        <begin position="237"/>
        <end position="260"/>
    </location>
</feature>
<feature type="domain" description="ABC transmembrane type-1" evidence="9">
    <location>
        <begin position="19"/>
        <end position="300"/>
    </location>
</feature>
<evidence type="ECO:0000313" key="11">
    <source>
        <dbReference type="Proteomes" id="UP001597280"/>
    </source>
</evidence>
<dbReference type="InterPro" id="IPR036640">
    <property type="entry name" value="ABC1_TM_sf"/>
</dbReference>
<dbReference type="PANTHER" id="PTHR43394">
    <property type="entry name" value="ATP-DEPENDENT PERMEASE MDL1, MITOCHONDRIAL"/>
    <property type="match status" value="1"/>
</dbReference>
<keyword evidence="11" id="KW-1185">Reference proteome</keyword>
<dbReference type="PROSITE" id="PS50929">
    <property type="entry name" value="ABC_TM1F"/>
    <property type="match status" value="1"/>
</dbReference>
<dbReference type="Proteomes" id="UP001597280">
    <property type="component" value="Unassembled WGS sequence"/>
</dbReference>
<gene>
    <name evidence="10" type="ORF">ACFSDA_07280</name>
</gene>
<evidence type="ECO:0000313" key="10">
    <source>
        <dbReference type="EMBL" id="MFD1834878.1"/>
    </source>
</evidence>
<evidence type="ECO:0000256" key="2">
    <source>
        <dbReference type="ARBA" id="ARBA00022692"/>
    </source>
</evidence>
<dbReference type="Pfam" id="PF00664">
    <property type="entry name" value="ABC_membrane"/>
    <property type="match status" value="1"/>
</dbReference>
<dbReference type="SMART" id="SM00382">
    <property type="entry name" value="AAA"/>
    <property type="match status" value="1"/>
</dbReference>
<dbReference type="InterPro" id="IPR003439">
    <property type="entry name" value="ABC_transporter-like_ATP-bd"/>
</dbReference>
<comment type="subcellular location">
    <subcellularLocation>
        <location evidence="1">Cell membrane</location>
        <topology evidence="1">Multi-pass membrane protein</topology>
    </subcellularLocation>
</comment>
<dbReference type="RefSeq" id="WP_343904107.1">
    <property type="nucleotide sequence ID" value="NZ_BAAAIS010000002.1"/>
</dbReference>
<evidence type="ECO:0000256" key="5">
    <source>
        <dbReference type="ARBA" id="ARBA00022989"/>
    </source>
</evidence>
<dbReference type="SUPFAM" id="SSF90123">
    <property type="entry name" value="ABC transporter transmembrane region"/>
    <property type="match status" value="1"/>
</dbReference>
<dbReference type="Gene3D" id="1.20.1560.10">
    <property type="entry name" value="ABC transporter type 1, transmembrane domain"/>
    <property type="match status" value="1"/>
</dbReference>
<evidence type="ECO:0000259" key="9">
    <source>
        <dbReference type="PROSITE" id="PS50929"/>
    </source>
</evidence>
<dbReference type="InterPro" id="IPR011527">
    <property type="entry name" value="ABC1_TM_dom"/>
</dbReference>
<feature type="transmembrane region" description="Helical" evidence="7">
    <location>
        <begin position="12"/>
        <end position="33"/>
    </location>
</feature>
<evidence type="ECO:0000256" key="3">
    <source>
        <dbReference type="ARBA" id="ARBA00022741"/>
    </source>
</evidence>
<keyword evidence="5 7" id="KW-1133">Transmembrane helix</keyword>
<dbReference type="Gene3D" id="3.40.50.300">
    <property type="entry name" value="P-loop containing nucleotide triphosphate hydrolases"/>
    <property type="match status" value="1"/>
</dbReference>
<organism evidence="10 11">
    <name type="scientific">Brachybacterium rhamnosum</name>
    <dbReference type="NCBI Taxonomy" id="173361"/>
    <lineage>
        <taxon>Bacteria</taxon>
        <taxon>Bacillati</taxon>
        <taxon>Actinomycetota</taxon>
        <taxon>Actinomycetes</taxon>
        <taxon>Micrococcales</taxon>
        <taxon>Dermabacteraceae</taxon>
        <taxon>Brachybacterium</taxon>
    </lineage>
</organism>
<accession>A0ABW4PWN5</accession>
<dbReference type="InterPro" id="IPR003593">
    <property type="entry name" value="AAA+_ATPase"/>
</dbReference>
<evidence type="ECO:0000259" key="8">
    <source>
        <dbReference type="PROSITE" id="PS50893"/>
    </source>
</evidence>
<dbReference type="SUPFAM" id="SSF52540">
    <property type="entry name" value="P-loop containing nucleoside triphosphate hydrolases"/>
    <property type="match status" value="1"/>
</dbReference>
<comment type="caution">
    <text evidence="10">The sequence shown here is derived from an EMBL/GenBank/DDBJ whole genome shotgun (WGS) entry which is preliminary data.</text>
</comment>
<evidence type="ECO:0000256" key="6">
    <source>
        <dbReference type="ARBA" id="ARBA00023136"/>
    </source>
</evidence>
<dbReference type="Pfam" id="PF00005">
    <property type="entry name" value="ABC_tran"/>
    <property type="match status" value="1"/>
</dbReference>
<evidence type="ECO:0000256" key="4">
    <source>
        <dbReference type="ARBA" id="ARBA00022840"/>
    </source>
</evidence>
<keyword evidence="6 7" id="KW-0472">Membrane</keyword>
<feature type="transmembrane region" description="Helical" evidence="7">
    <location>
        <begin position="157"/>
        <end position="177"/>
    </location>
</feature>
<dbReference type="CDD" id="cd18548">
    <property type="entry name" value="ABC_6TM_Tm287_like"/>
    <property type="match status" value="1"/>
</dbReference>
<keyword evidence="3" id="KW-0547">Nucleotide-binding</keyword>
<name>A0ABW4PWN5_9MICO</name>
<dbReference type="PANTHER" id="PTHR43394:SF1">
    <property type="entry name" value="ATP-BINDING CASSETTE SUB-FAMILY B MEMBER 10, MITOCHONDRIAL"/>
    <property type="match status" value="1"/>
</dbReference>
<evidence type="ECO:0000256" key="7">
    <source>
        <dbReference type="SAM" id="Phobius"/>
    </source>
</evidence>
<dbReference type="InterPro" id="IPR027417">
    <property type="entry name" value="P-loop_NTPase"/>
</dbReference>
<protein>
    <submittedName>
        <fullName evidence="10">ABC transporter ATP-binding protein</fullName>
    </submittedName>
</protein>
<dbReference type="InterPro" id="IPR017871">
    <property type="entry name" value="ABC_transporter-like_CS"/>
</dbReference>